<gene>
    <name evidence="2" type="ORF">VNO77_27672</name>
</gene>
<accession>A0AAN9KV55</accession>
<dbReference type="AlphaFoldDB" id="A0AAN9KV55"/>
<dbReference type="Proteomes" id="UP001367508">
    <property type="component" value="Unassembled WGS sequence"/>
</dbReference>
<organism evidence="2 3">
    <name type="scientific">Canavalia gladiata</name>
    <name type="common">Sword bean</name>
    <name type="synonym">Dolichos gladiatus</name>
    <dbReference type="NCBI Taxonomy" id="3824"/>
    <lineage>
        <taxon>Eukaryota</taxon>
        <taxon>Viridiplantae</taxon>
        <taxon>Streptophyta</taxon>
        <taxon>Embryophyta</taxon>
        <taxon>Tracheophyta</taxon>
        <taxon>Spermatophyta</taxon>
        <taxon>Magnoliopsida</taxon>
        <taxon>eudicotyledons</taxon>
        <taxon>Gunneridae</taxon>
        <taxon>Pentapetalae</taxon>
        <taxon>rosids</taxon>
        <taxon>fabids</taxon>
        <taxon>Fabales</taxon>
        <taxon>Fabaceae</taxon>
        <taxon>Papilionoideae</taxon>
        <taxon>50 kb inversion clade</taxon>
        <taxon>NPAAA clade</taxon>
        <taxon>indigoferoid/millettioid clade</taxon>
        <taxon>Phaseoleae</taxon>
        <taxon>Canavalia</taxon>
    </lineage>
</organism>
<reference evidence="2 3" key="1">
    <citation type="submission" date="2024-01" db="EMBL/GenBank/DDBJ databases">
        <title>The genomes of 5 underutilized Papilionoideae crops provide insights into root nodulation and disease resistanc.</title>
        <authorList>
            <person name="Jiang F."/>
        </authorList>
    </citation>
    <scope>NUCLEOTIDE SEQUENCE [LARGE SCALE GENOMIC DNA]</scope>
    <source>
        <strain evidence="2">LVBAO_FW01</strain>
        <tissue evidence="2">Leaves</tissue>
    </source>
</reference>
<sequence length="92" mass="10469">MLLCYARVTSKEEAFLCGAKSLASLARSSHCARHRHDQKLSLSTGTVKIQRVFNIEQDSFIRFLSSLRNEESKDQSHPELVLASSDHRKKTH</sequence>
<protein>
    <submittedName>
        <fullName evidence="2">Uncharacterized protein</fullName>
    </submittedName>
</protein>
<evidence type="ECO:0000256" key="1">
    <source>
        <dbReference type="SAM" id="MobiDB-lite"/>
    </source>
</evidence>
<comment type="caution">
    <text evidence="2">The sequence shown here is derived from an EMBL/GenBank/DDBJ whole genome shotgun (WGS) entry which is preliminary data.</text>
</comment>
<feature type="region of interest" description="Disordered" evidence="1">
    <location>
        <begin position="69"/>
        <end position="92"/>
    </location>
</feature>
<proteinExistence type="predicted"/>
<evidence type="ECO:0000313" key="2">
    <source>
        <dbReference type="EMBL" id="KAK7324149.1"/>
    </source>
</evidence>
<dbReference type="EMBL" id="JAYMYQ010000006">
    <property type="protein sequence ID" value="KAK7324149.1"/>
    <property type="molecule type" value="Genomic_DNA"/>
</dbReference>
<keyword evidence="3" id="KW-1185">Reference proteome</keyword>
<name>A0AAN9KV55_CANGL</name>
<evidence type="ECO:0000313" key="3">
    <source>
        <dbReference type="Proteomes" id="UP001367508"/>
    </source>
</evidence>